<organism evidence="1 2">
    <name type="scientific">Ramlibacter albus</name>
    <dbReference type="NCBI Taxonomy" id="2079448"/>
    <lineage>
        <taxon>Bacteria</taxon>
        <taxon>Pseudomonadati</taxon>
        <taxon>Pseudomonadota</taxon>
        <taxon>Betaproteobacteria</taxon>
        <taxon>Burkholderiales</taxon>
        <taxon>Comamonadaceae</taxon>
        <taxon>Ramlibacter</taxon>
    </lineage>
</organism>
<protein>
    <submittedName>
        <fullName evidence="1">Uncharacterized protein</fullName>
    </submittedName>
</protein>
<evidence type="ECO:0000313" key="2">
    <source>
        <dbReference type="Proteomes" id="UP000596827"/>
    </source>
</evidence>
<proteinExistence type="predicted"/>
<dbReference type="Proteomes" id="UP000596827">
    <property type="component" value="Unassembled WGS sequence"/>
</dbReference>
<accession>A0A923MBP2</accession>
<comment type="caution">
    <text evidence="1">The sequence shown here is derived from an EMBL/GenBank/DDBJ whole genome shotgun (WGS) entry which is preliminary data.</text>
</comment>
<dbReference type="EMBL" id="JACORU010000007">
    <property type="protein sequence ID" value="MBC5766571.1"/>
    <property type="molecule type" value="Genomic_DNA"/>
</dbReference>
<name>A0A923MBP2_9BURK</name>
<dbReference type="AlphaFoldDB" id="A0A923MBP2"/>
<gene>
    <name evidence="1" type="ORF">H8R02_19030</name>
</gene>
<sequence>MNFLKRVAVIVFIAVLSACTTVTKLEGEQVVHDRLAVRVPEAWNKINDPWSAEPYDTWTQEGLPLDQLRLWGGVKSGDPLVEKPMVFFRFYGEKDPRVPTFRAGMSSEKLVNLFEQLYANAGAVRITKVEPTVFAGEKGVRFEFALNRRGDDLQLRGVGWLAVKDEKLYAATFMAPQLHFFGRILPMAEAVVNTARIKG</sequence>
<reference evidence="1" key="1">
    <citation type="submission" date="2020-08" db="EMBL/GenBank/DDBJ databases">
        <title>Ramlibacter sp. GTP1 16S ribosomal RNA gene genome sequencing and assembly.</title>
        <authorList>
            <person name="Kang M."/>
        </authorList>
    </citation>
    <scope>NUCLEOTIDE SEQUENCE</scope>
    <source>
        <strain evidence="1">GTP1</strain>
    </source>
</reference>
<keyword evidence="2" id="KW-1185">Reference proteome</keyword>
<dbReference type="PROSITE" id="PS51257">
    <property type="entry name" value="PROKAR_LIPOPROTEIN"/>
    <property type="match status" value="1"/>
</dbReference>
<evidence type="ECO:0000313" key="1">
    <source>
        <dbReference type="EMBL" id="MBC5766571.1"/>
    </source>
</evidence>
<dbReference type="RefSeq" id="WP_187083062.1">
    <property type="nucleotide sequence ID" value="NZ_JACORU010000007.1"/>
</dbReference>